<evidence type="ECO:0000256" key="1">
    <source>
        <dbReference type="SAM" id="MobiDB-lite"/>
    </source>
</evidence>
<keyword evidence="3" id="KW-1185">Reference proteome</keyword>
<feature type="compositionally biased region" description="Polar residues" evidence="1">
    <location>
        <begin position="79"/>
        <end position="93"/>
    </location>
</feature>
<dbReference type="Proteomes" id="UP000005237">
    <property type="component" value="Unassembled WGS sequence"/>
</dbReference>
<dbReference type="AlphaFoldDB" id="A0A8R1ITH8"/>
<protein>
    <submittedName>
        <fullName evidence="2">Uncharacterized protein</fullName>
    </submittedName>
</protein>
<evidence type="ECO:0000313" key="3">
    <source>
        <dbReference type="Proteomes" id="UP000005237"/>
    </source>
</evidence>
<feature type="region of interest" description="Disordered" evidence="1">
    <location>
        <begin position="72"/>
        <end position="100"/>
    </location>
</feature>
<reference evidence="2" key="2">
    <citation type="submission" date="2022-06" db="UniProtKB">
        <authorList>
            <consortium name="EnsemblMetazoa"/>
        </authorList>
    </citation>
    <scope>IDENTIFICATION</scope>
    <source>
        <strain evidence="2">DF5081</strain>
    </source>
</reference>
<dbReference type="EnsemblMetazoa" id="CJA38550.1">
    <property type="protein sequence ID" value="CJA38550.1"/>
    <property type="gene ID" value="WBGene00214397"/>
</dbReference>
<proteinExistence type="predicted"/>
<organism evidence="2 3">
    <name type="scientific">Caenorhabditis japonica</name>
    <dbReference type="NCBI Taxonomy" id="281687"/>
    <lineage>
        <taxon>Eukaryota</taxon>
        <taxon>Metazoa</taxon>
        <taxon>Ecdysozoa</taxon>
        <taxon>Nematoda</taxon>
        <taxon>Chromadorea</taxon>
        <taxon>Rhabditida</taxon>
        <taxon>Rhabditina</taxon>
        <taxon>Rhabditomorpha</taxon>
        <taxon>Rhabditoidea</taxon>
        <taxon>Rhabditidae</taxon>
        <taxon>Peloderinae</taxon>
        <taxon>Caenorhabditis</taxon>
    </lineage>
</organism>
<evidence type="ECO:0000313" key="2">
    <source>
        <dbReference type="EnsemblMetazoa" id="CJA38550.1"/>
    </source>
</evidence>
<name>A0A8R1ITH8_CAEJA</name>
<accession>A0A8R1ITH8</accession>
<reference evidence="3" key="1">
    <citation type="submission" date="2010-08" db="EMBL/GenBank/DDBJ databases">
        <authorList>
            <consortium name="Caenorhabditis japonica Sequencing Consortium"/>
            <person name="Wilson R.K."/>
        </authorList>
    </citation>
    <scope>NUCLEOTIDE SEQUENCE [LARGE SCALE GENOMIC DNA]</scope>
    <source>
        <strain evidence="3">DF5081</strain>
    </source>
</reference>
<sequence>MAVFQMEGMQDVRKDFSKIIERGRASEVHVRLRKIAGIPSGVVFTLALSLNKTHSITCGKKVMESGESRVLSGQCGVKPSSSVNTSEKNSENISALAALS</sequence>